<evidence type="ECO:0000256" key="3">
    <source>
        <dbReference type="ARBA" id="ARBA00022750"/>
    </source>
</evidence>
<keyword evidence="4" id="KW-0732">Signal</keyword>
<dbReference type="GO" id="GO:0006508">
    <property type="term" value="P:proteolysis"/>
    <property type="evidence" value="ECO:0007669"/>
    <property type="project" value="UniProtKB-KW"/>
</dbReference>
<proteinExistence type="inferred from homology"/>
<keyword evidence="2" id="KW-0645">Protease</keyword>
<feature type="domain" description="Peptidase A1" evidence="5">
    <location>
        <begin position="1"/>
        <end position="79"/>
    </location>
</feature>
<protein>
    <recommendedName>
        <fullName evidence="5">Peptidase A1 domain-containing protein</fullName>
    </recommendedName>
</protein>
<dbReference type="GO" id="GO:0004190">
    <property type="term" value="F:aspartic-type endopeptidase activity"/>
    <property type="evidence" value="ECO:0007669"/>
    <property type="project" value="UniProtKB-KW"/>
</dbReference>
<dbReference type="PANTHER" id="PTHR47966:SF83">
    <property type="entry name" value="NAPSIN-A"/>
    <property type="match status" value="1"/>
</dbReference>
<comment type="similarity">
    <text evidence="1">Belongs to the peptidase A1 family.</text>
</comment>
<dbReference type="AlphaFoldDB" id="A0A8C0ZZ24"/>
<feature type="signal peptide" evidence="4">
    <location>
        <begin position="1"/>
        <end position="26"/>
    </location>
</feature>
<evidence type="ECO:0000256" key="2">
    <source>
        <dbReference type="ARBA" id="ARBA00022670"/>
    </source>
</evidence>
<evidence type="ECO:0000259" key="5">
    <source>
        <dbReference type="PROSITE" id="PS51767"/>
    </source>
</evidence>
<dbReference type="Ensembl" id="ENSCCNT00000039123.1">
    <property type="protein sequence ID" value="ENSCCNP00000031110.1"/>
    <property type="gene ID" value="ENSCCNG00000029656.1"/>
</dbReference>
<name>A0A8C0ZZ24_CASCN</name>
<feature type="chain" id="PRO_5034310875" description="Peptidase A1 domain-containing protein" evidence="4">
    <location>
        <begin position="27"/>
        <end position="84"/>
    </location>
</feature>
<dbReference type="GO" id="GO:0005764">
    <property type="term" value="C:lysosome"/>
    <property type="evidence" value="ECO:0007669"/>
    <property type="project" value="TreeGrafter"/>
</dbReference>
<evidence type="ECO:0000313" key="6">
    <source>
        <dbReference type="Ensembl" id="ENSCCNP00000031110.1"/>
    </source>
</evidence>
<dbReference type="InterPro" id="IPR033121">
    <property type="entry name" value="PEPTIDASE_A1"/>
</dbReference>
<dbReference type="InterPro" id="IPR001461">
    <property type="entry name" value="Aspartic_peptidase_A1"/>
</dbReference>
<keyword evidence="3" id="KW-0064">Aspartyl protease</keyword>
<dbReference type="SUPFAM" id="SSF50630">
    <property type="entry name" value="Acid proteases"/>
    <property type="match status" value="1"/>
</dbReference>
<dbReference type="PANTHER" id="PTHR47966">
    <property type="entry name" value="BETA-SITE APP-CLEAVING ENZYME, ISOFORM A-RELATED"/>
    <property type="match status" value="1"/>
</dbReference>
<evidence type="ECO:0000256" key="1">
    <source>
        <dbReference type="ARBA" id="ARBA00007447"/>
    </source>
</evidence>
<dbReference type="PROSITE" id="PS51767">
    <property type="entry name" value="PEPTIDASE_A1"/>
    <property type="match status" value="1"/>
</dbReference>
<organism evidence="6">
    <name type="scientific">Castor canadensis</name>
    <name type="common">American beaver</name>
    <dbReference type="NCBI Taxonomy" id="51338"/>
    <lineage>
        <taxon>Eukaryota</taxon>
        <taxon>Metazoa</taxon>
        <taxon>Chordata</taxon>
        <taxon>Craniata</taxon>
        <taxon>Vertebrata</taxon>
        <taxon>Euteleostomi</taxon>
        <taxon>Mammalia</taxon>
        <taxon>Eutheria</taxon>
        <taxon>Euarchontoglires</taxon>
        <taxon>Glires</taxon>
        <taxon>Rodentia</taxon>
        <taxon>Castorimorpha</taxon>
        <taxon>Castoridae</taxon>
        <taxon>Castor</taxon>
    </lineage>
</organism>
<reference evidence="6" key="1">
    <citation type="submission" date="2023-09" db="UniProtKB">
        <authorList>
            <consortium name="Ensembl"/>
        </authorList>
    </citation>
    <scope>IDENTIFICATION</scope>
</reference>
<keyword evidence="3" id="KW-0378">Hydrolase</keyword>
<sequence>FIHCSKLPTLPLVSILLGEVWFNLTAQDYISQGGFRLCLSGFRALDVPPPAGPLWILGDVFLRSYVAVFDRGDSSTGARAVVES</sequence>
<dbReference type="GO" id="GO:0005615">
    <property type="term" value="C:extracellular space"/>
    <property type="evidence" value="ECO:0007669"/>
    <property type="project" value="TreeGrafter"/>
</dbReference>
<dbReference type="Pfam" id="PF00026">
    <property type="entry name" value="Asp"/>
    <property type="match status" value="1"/>
</dbReference>
<accession>A0A8C0ZZ24</accession>
<dbReference type="InterPro" id="IPR021109">
    <property type="entry name" value="Peptidase_aspartic_dom_sf"/>
</dbReference>
<dbReference type="Gene3D" id="2.40.70.10">
    <property type="entry name" value="Acid Proteases"/>
    <property type="match status" value="1"/>
</dbReference>
<evidence type="ECO:0000256" key="4">
    <source>
        <dbReference type="SAM" id="SignalP"/>
    </source>
</evidence>